<dbReference type="PANTHER" id="PTHR11346">
    <property type="entry name" value="GALECTIN"/>
    <property type="match status" value="1"/>
</dbReference>
<accession>A0A0B1S042</accession>
<dbReference type="AlphaFoldDB" id="A0A0B1S042"/>
<gene>
    <name evidence="5" type="ORF">OESDEN_21694</name>
</gene>
<dbReference type="InterPro" id="IPR044156">
    <property type="entry name" value="Galectin-like"/>
</dbReference>
<feature type="signal peptide" evidence="3">
    <location>
        <begin position="1"/>
        <end position="22"/>
    </location>
</feature>
<dbReference type="SMART" id="SM00276">
    <property type="entry name" value="GLECT"/>
    <property type="match status" value="1"/>
</dbReference>
<sequence length="232" mass="26175">MANSLKSSGLWVLLLVVASAFAAESAESTDKKESKEKNYKKYIAEQDYRLPFKTRVSEPFTVGQTIHAVGTLSEKPTRVDFNFHKGAAKDADLPLHFSIRFDEGIFSGKFVYNTFKDGNWSDREQRISNPFKAGQEFDLRVFANRIEVGTFEQRQPLDGIDHVSIRGDLTKLRLFHYGGRIFPNPYMAVAELKPGKRLDVSALPTGKHFLKLVREFATERANSLQPASSSKP</sequence>
<reference evidence="5 6" key="1">
    <citation type="submission" date="2014-03" db="EMBL/GenBank/DDBJ databases">
        <title>Draft genome of the hookworm Oesophagostomum dentatum.</title>
        <authorList>
            <person name="Mitreva M."/>
        </authorList>
    </citation>
    <scope>NUCLEOTIDE SEQUENCE [LARGE SCALE GENOMIC DNA]</scope>
    <source>
        <strain evidence="5 6">OD-Hann</strain>
    </source>
</reference>
<evidence type="ECO:0000259" key="4">
    <source>
        <dbReference type="PROSITE" id="PS51304"/>
    </source>
</evidence>
<name>A0A0B1S042_OESDE</name>
<keyword evidence="6" id="KW-1185">Reference proteome</keyword>
<protein>
    <recommendedName>
        <fullName evidence="2">Galectin</fullName>
    </recommendedName>
</protein>
<keyword evidence="3" id="KW-0732">Signal</keyword>
<dbReference type="SMART" id="SM00908">
    <property type="entry name" value="Gal-bind_lectin"/>
    <property type="match status" value="1"/>
</dbReference>
<dbReference type="Proteomes" id="UP000053660">
    <property type="component" value="Unassembled WGS sequence"/>
</dbReference>
<keyword evidence="1 2" id="KW-0430">Lectin</keyword>
<dbReference type="PROSITE" id="PS51304">
    <property type="entry name" value="GALECTIN"/>
    <property type="match status" value="1"/>
</dbReference>
<organism evidence="5 6">
    <name type="scientific">Oesophagostomum dentatum</name>
    <name type="common">Nodular worm</name>
    <dbReference type="NCBI Taxonomy" id="61180"/>
    <lineage>
        <taxon>Eukaryota</taxon>
        <taxon>Metazoa</taxon>
        <taxon>Ecdysozoa</taxon>
        <taxon>Nematoda</taxon>
        <taxon>Chromadorea</taxon>
        <taxon>Rhabditida</taxon>
        <taxon>Rhabditina</taxon>
        <taxon>Rhabditomorpha</taxon>
        <taxon>Strongyloidea</taxon>
        <taxon>Strongylidae</taxon>
        <taxon>Oesophagostomum</taxon>
    </lineage>
</organism>
<feature type="domain" description="Galectin" evidence="4">
    <location>
        <begin position="52"/>
        <end position="178"/>
    </location>
</feature>
<dbReference type="CDD" id="cd00070">
    <property type="entry name" value="GLECT"/>
    <property type="match status" value="1"/>
</dbReference>
<dbReference type="GO" id="GO:0016936">
    <property type="term" value="F:galactoside binding"/>
    <property type="evidence" value="ECO:0007669"/>
    <property type="project" value="TreeGrafter"/>
</dbReference>
<evidence type="ECO:0000256" key="1">
    <source>
        <dbReference type="ARBA" id="ARBA00022734"/>
    </source>
</evidence>
<dbReference type="SUPFAM" id="SSF49899">
    <property type="entry name" value="Concanavalin A-like lectins/glucanases"/>
    <property type="match status" value="1"/>
</dbReference>
<feature type="chain" id="PRO_5002061261" description="Galectin" evidence="3">
    <location>
        <begin position="23"/>
        <end position="232"/>
    </location>
</feature>
<dbReference type="InterPro" id="IPR013320">
    <property type="entry name" value="ConA-like_dom_sf"/>
</dbReference>
<proteinExistence type="predicted"/>
<evidence type="ECO:0000256" key="3">
    <source>
        <dbReference type="SAM" id="SignalP"/>
    </source>
</evidence>
<dbReference type="Gene3D" id="2.60.120.200">
    <property type="match status" value="1"/>
</dbReference>
<dbReference type="OrthoDB" id="6251307at2759"/>
<evidence type="ECO:0000256" key="2">
    <source>
        <dbReference type="RuleBase" id="RU102079"/>
    </source>
</evidence>
<evidence type="ECO:0000313" key="5">
    <source>
        <dbReference type="EMBL" id="KHJ78683.1"/>
    </source>
</evidence>
<dbReference type="Pfam" id="PF00337">
    <property type="entry name" value="Gal-bind_lectin"/>
    <property type="match status" value="1"/>
</dbReference>
<dbReference type="GO" id="GO:0030246">
    <property type="term" value="F:carbohydrate binding"/>
    <property type="evidence" value="ECO:0007669"/>
    <property type="project" value="UniProtKB-UniRule"/>
</dbReference>
<dbReference type="InterPro" id="IPR001079">
    <property type="entry name" value="Galectin_CRD"/>
</dbReference>
<evidence type="ECO:0000313" key="6">
    <source>
        <dbReference type="Proteomes" id="UP000053660"/>
    </source>
</evidence>
<dbReference type="EMBL" id="KN609531">
    <property type="protein sequence ID" value="KHJ78683.1"/>
    <property type="molecule type" value="Genomic_DNA"/>
</dbReference>
<dbReference type="PANTHER" id="PTHR11346:SF176">
    <property type="entry name" value="32 KDA BETA-GALACTOSIDE-BINDING LECTIN LEC-3"/>
    <property type="match status" value="1"/>
</dbReference>